<reference evidence="2" key="1">
    <citation type="journal article" date="2014" name="Nat. Commun.">
        <title>The emerging biofuel crop Camelina sativa retains a highly undifferentiated hexaploid genome structure.</title>
        <authorList>
            <person name="Kagale S."/>
            <person name="Koh C."/>
            <person name="Nixon J."/>
            <person name="Bollina V."/>
            <person name="Clarke W.E."/>
            <person name="Tuteja R."/>
            <person name="Spillane C."/>
            <person name="Robinson S.J."/>
            <person name="Links M.G."/>
            <person name="Clarke C."/>
            <person name="Higgins E.E."/>
            <person name="Huebert T."/>
            <person name="Sharpe A.G."/>
            <person name="Parkin I.A."/>
        </authorList>
    </citation>
    <scope>NUCLEOTIDE SEQUENCE [LARGE SCALE GENOMIC DNA]</scope>
    <source>
        <strain evidence="2">cv. DH55</strain>
    </source>
</reference>
<keyword evidence="2" id="KW-1185">Reference proteome</keyword>
<evidence type="ECO:0000313" key="3">
    <source>
        <dbReference type="RefSeq" id="XP_010415229.1"/>
    </source>
</evidence>
<feature type="compositionally biased region" description="Low complexity" evidence="1">
    <location>
        <begin position="26"/>
        <end position="40"/>
    </location>
</feature>
<dbReference type="RefSeq" id="XP_010415229.1">
    <property type="nucleotide sequence ID" value="XM_010416927.1"/>
</dbReference>
<gene>
    <name evidence="3" type="primary">LOC104701272</name>
</gene>
<accession>A0ABM0SRU9</accession>
<feature type="region of interest" description="Disordered" evidence="1">
    <location>
        <begin position="1"/>
        <end position="175"/>
    </location>
</feature>
<evidence type="ECO:0000313" key="2">
    <source>
        <dbReference type="Proteomes" id="UP000694864"/>
    </source>
</evidence>
<feature type="compositionally biased region" description="Polar residues" evidence="1">
    <location>
        <begin position="81"/>
        <end position="91"/>
    </location>
</feature>
<dbReference type="Proteomes" id="UP000694864">
    <property type="component" value="Chromosome 1"/>
</dbReference>
<feature type="compositionally biased region" description="Polar residues" evidence="1">
    <location>
        <begin position="182"/>
        <end position="200"/>
    </location>
</feature>
<dbReference type="Pfam" id="PF10253">
    <property type="entry name" value="PRCC"/>
    <property type="match status" value="1"/>
</dbReference>
<dbReference type="GeneID" id="104701272"/>
<feature type="compositionally biased region" description="Low complexity" evidence="1">
    <location>
        <begin position="154"/>
        <end position="167"/>
    </location>
</feature>
<feature type="compositionally biased region" description="Low complexity" evidence="1">
    <location>
        <begin position="129"/>
        <end position="140"/>
    </location>
</feature>
<name>A0ABM0SRU9_CAMSA</name>
<sequence length="358" mass="38589">MDSLVASYASSGEDEEPQPRRGAFTSNSSVPSSSSSSLFSVIPQPKEVRSSEDGDFGSSSSRVKSSPFLSSLPPPKSSISRQQGPAPSSITKRVVQIRLPVNPRPSNLDDEDDEEEEEKARKKRKQMESASASYDSSVRSFLSAMPAPKSSQTLGALPSLGSGSSRRSNLETETPAIAIAQTAESGSSDQNQSYESVSHRNSVAEQIAGVVDNYYAGGYETNPSASVGYDGSSYGGNTWNGGGYEATTGLPEAVVAMDSGARRGRRGRNQMPEMVEVKQDELMKNRPRVDQVKSTGIAFGPAYQPATSSSKGKVSKLHKRKHQITALFMDMKHKETELTERRSRGLLTKAETQAKYGW</sequence>
<dbReference type="InterPro" id="IPR018800">
    <property type="entry name" value="PRCC"/>
</dbReference>
<dbReference type="PANTHER" id="PTHR13621">
    <property type="entry name" value="PROLINE-RICH PROTEIN PRCC"/>
    <property type="match status" value="1"/>
</dbReference>
<dbReference type="PANTHER" id="PTHR13621:SF2">
    <property type="entry name" value="PROLINE-RICH PROTEIN PRCC"/>
    <property type="match status" value="1"/>
</dbReference>
<organism evidence="2 3">
    <name type="scientific">Camelina sativa</name>
    <name type="common">False flax</name>
    <name type="synonym">Myagrum sativum</name>
    <dbReference type="NCBI Taxonomy" id="90675"/>
    <lineage>
        <taxon>Eukaryota</taxon>
        <taxon>Viridiplantae</taxon>
        <taxon>Streptophyta</taxon>
        <taxon>Embryophyta</taxon>
        <taxon>Tracheophyta</taxon>
        <taxon>Spermatophyta</taxon>
        <taxon>Magnoliopsida</taxon>
        <taxon>eudicotyledons</taxon>
        <taxon>Gunneridae</taxon>
        <taxon>Pentapetalae</taxon>
        <taxon>rosids</taxon>
        <taxon>malvids</taxon>
        <taxon>Brassicales</taxon>
        <taxon>Brassicaceae</taxon>
        <taxon>Camelineae</taxon>
        <taxon>Camelina</taxon>
    </lineage>
</organism>
<proteinExistence type="predicted"/>
<feature type="region of interest" description="Disordered" evidence="1">
    <location>
        <begin position="339"/>
        <end position="358"/>
    </location>
</feature>
<protein>
    <submittedName>
        <fullName evidence="3">Uncharacterized serine-rich protein C215.13-like</fullName>
    </submittedName>
</protein>
<evidence type="ECO:0000256" key="1">
    <source>
        <dbReference type="SAM" id="MobiDB-lite"/>
    </source>
</evidence>
<reference evidence="3" key="2">
    <citation type="submission" date="2025-08" db="UniProtKB">
        <authorList>
            <consortium name="RefSeq"/>
        </authorList>
    </citation>
    <scope>IDENTIFICATION</scope>
    <source>
        <tissue evidence="3">Leaf</tissue>
    </source>
</reference>
<feature type="compositionally biased region" description="Low complexity" evidence="1">
    <location>
        <begin position="56"/>
        <end position="71"/>
    </location>
</feature>
<feature type="region of interest" description="Disordered" evidence="1">
    <location>
        <begin position="181"/>
        <end position="200"/>
    </location>
</feature>
<feature type="compositionally biased region" description="Acidic residues" evidence="1">
    <location>
        <begin position="108"/>
        <end position="117"/>
    </location>
</feature>